<dbReference type="RefSeq" id="XP_022839367.1">
    <property type="nucleotide sequence ID" value="XM_022983731.1"/>
</dbReference>
<evidence type="ECO:0000313" key="3">
    <source>
        <dbReference type="Proteomes" id="UP000009170"/>
    </source>
</evidence>
<dbReference type="GeneID" id="34945957"/>
<dbReference type="InParanoid" id="A0A090M7E4"/>
<feature type="region of interest" description="Disordered" evidence="1">
    <location>
        <begin position="1"/>
        <end position="26"/>
    </location>
</feature>
<protein>
    <submittedName>
        <fullName evidence="2">Unnamed product</fullName>
    </submittedName>
</protein>
<accession>A0A090M7E4</accession>
<comment type="caution">
    <text evidence="2">The sequence shown here is derived from an EMBL/GenBank/DDBJ whole genome shotgun (WGS) entry which is preliminary data.</text>
</comment>
<dbReference type="EMBL" id="CAID01000007">
    <property type="protein sequence ID" value="CEF98607.1"/>
    <property type="molecule type" value="Genomic_DNA"/>
</dbReference>
<evidence type="ECO:0000313" key="2">
    <source>
        <dbReference type="EMBL" id="CEF98607.1"/>
    </source>
</evidence>
<reference evidence="3" key="1">
    <citation type="journal article" date="2006" name="Proc. Natl. Acad. Sci. U.S.A.">
        <title>Genome analysis of the smallest free-living eukaryote Ostreococcus tauri unveils many unique features.</title>
        <authorList>
            <person name="Derelle E."/>
            <person name="Ferraz C."/>
            <person name="Rombauts S."/>
            <person name="Rouze P."/>
            <person name="Worden A.Z."/>
            <person name="Robbens S."/>
            <person name="Partensky F."/>
            <person name="Degroeve S."/>
            <person name="Echeynie S."/>
            <person name="Cooke R."/>
            <person name="Saeys Y."/>
            <person name="Wuyts J."/>
            <person name="Jabbari K."/>
            <person name="Bowler C."/>
            <person name="Panaud O."/>
            <person name="Piegu B."/>
            <person name="Ball S.G."/>
            <person name="Ral J.-P."/>
            <person name="Bouget F.-Y."/>
            <person name="Piganeau G."/>
            <person name="De Baets B."/>
            <person name="Picard A."/>
            <person name="Delseny M."/>
            <person name="Demaille J."/>
            <person name="Van de Peer Y."/>
            <person name="Moreau H."/>
        </authorList>
    </citation>
    <scope>NUCLEOTIDE SEQUENCE [LARGE SCALE GENOMIC DNA]</scope>
    <source>
        <strain evidence="3">OTTH 0595 / CCAP 157/2 / RCC745</strain>
    </source>
</reference>
<organism evidence="2 3">
    <name type="scientific">Ostreococcus tauri</name>
    <name type="common">Marine green alga</name>
    <dbReference type="NCBI Taxonomy" id="70448"/>
    <lineage>
        <taxon>Eukaryota</taxon>
        <taxon>Viridiplantae</taxon>
        <taxon>Chlorophyta</taxon>
        <taxon>Mamiellophyceae</taxon>
        <taxon>Mamiellales</taxon>
        <taxon>Bathycoccaceae</taxon>
        <taxon>Ostreococcus</taxon>
    </lineage>
</organism>
<keyword evidence="3" id="KW-1185">Reference proteome</keyword>
<evidence type="ECO:0000256" key="1">
    <source>
        <dbReference type="SAM" id="MobiDB-lite"/>
    </source>
</evidence>
<name>A0A090M7E4_OSTTA</name>
<proteinExistence type="predicted"/>
<gene>
    <name evidence="2" type="ORF">OT_ostta07g00970</name>
</gene>
<reference evidence="2 3" key="2">
    <citation type="journal article" date="2014" name="BMC Genomics">
        <title>An improved genome of the model marine alga Ostreococcus tauri unfolds by assessing Illumina de novo assemblies.</title>
        <authorList>
            <person name="Blanc-Mathieu R."/>
            <person name="Verhelst B."/>
            <person name="Derelle E."/>
            <person name="Rombauts S."/>
            <person name="Bouget F.Y."/>
            <person name="Carre I."/>
            <person name="Chateau A."/>
            <person name="Eyre-Walker A."/>
            <person name="Grimsley N."/>
            <person name="Moreau H."/>
            <person name="Piegu B."/>
            <person name="Rivals E."/>
            <person name="Schackwitz W."/>
            <person name="Van de Peer Y."/>
            <person name="Piganeau G."/>
        </authorList>
    </citation>
    <scope>NUCLEOTIDE SEQUENCE [LARGE SCALE GENOMIC DNA]</scope>
    <source>
        <strain evidence="3">OTTH 0595 / CCAP 157/2 / RCC745</strain>
    </source>
</reference>
<dbReference type="Proteomes" id="UP000009170">
    <property type="component" value="Unassembled WGS sequence"/>
</dbReference>
<dbReference type="AlphaFoldDB" id="A0A090M7E4"/>
<sequence length="98" mass="10561">MGARASTFDTAVASARDDADASGVDGFVQVSPKMDRKAALEDEPLTRAMTEALDALDAAPEATRYADRSEIRDLLDRVRARDAARALEDAHVDGHGFR</sequence>
<dbReference type="KEGG" id="ota:OT_ostta07g00970"/>